<protein>
    <submittedName>
        <fullName evidence="4">Secreted acid phosphatase</fullName>
    </submittedName>
</protein>
<dbReference type="Gene3D" id="3.40.50.1000">
    <property type="entry name" value="HAD superfamily/HAD-like"/>
    <property type="match status" value="1"/>
</dbReference>
<dbReference type="PANTHER" id="PTHR31284:SF10">
    <property type="entry name" value="ACID PHOSPHATASE-LIKE PROTEIN"/>
    <property type="match status" value="1"/>
</dbReference>
<dbReference type="Proteomes" id="UP000598297">
    <property type="component" value="Unassembled WGS sequence"/>
</dbReference>
<dbReference type="SUPFAM" id="SSF56784">
    <property type="entry name" value="HAD-like"/>
    <property type="match status" value="1"/>
</dbReference>
<evidence type="ECO:0000256" key="1">
    <source>
        <dbReference type="ARBA" id="ARBA00022729"/>
    </source>
</evidence>
<evidence type="ECO:0000313" key="5">
    <source>
        <dbReference type="Proteomes" id="UP000598297"/>
    </source>
</evidence>
<dbReference type="OrthoDB" id="193314at2"/>
<dbReference type="InterPro" id="IPR005519">
    <property type="entry name" value="Acid_phosphat_B-like"/>
</dbReference>
<dbReference type="InterPro" id="IPR014403">
    <property type="entry name" value="APS1/VSP"/>
</dbReference>
<keyword evidence="5" id="KW-1185">Reference proteome</keyword>
<comment type="caution">
    <text evidence="4">The sequence shown here is derived from an EMBL/GenBank/DDBJ whole genome shotgun (WGS) entry which is preliminary data.</text>
</comment>
<dbReference type="InterPro" id="IPR036412">
    <property type="entry name" value="HAD-like_sf"/>
</dbReference>
<name>A0A964V3F3_9ACTN</name>
<gene>
    <name evidence="4" type="ORF">GUY60_35000</name>
</gene>
<sequence>MRKSFRAASIATACALAGGALWGAGIATADTDSDTANSRTTEARSGNEPHNIGQLVGEIDAYYGITQGDDGVYRASADSDYAEDVADVLARAKRDIKRQAATHSGSGGDRPAIVLDIDDTVLLSIDYEKRTNYTYDNDTWNEYVERADRPAVFGVPQLIEYAEDHGVQVFFLTGLGEDKREAAVENLTKVGVTAELDAGHAFFKNKANPPSYLSDCATAEHWNCTTVQYKAGTRKHIESTGYDIIGSFGDQHSDLKGGYADKLYKLPNPTYFVE</sequence>
<feature type="signal peptide" evidence="3">
    <location>
        <begin position="1"/>
        <end position="29"/>
    </location>
</feature>
<evidence type="ECO:0000256" key="3">
    <source>
        <dbReference type="SAM" id="SignalP"/>
    </source>
</evidence>
<dbReference type="RefSeq" id="WP_161705334.1">
    <property type="nucleotide sequence ID" value="NZ_JAAAHS010000518.1"/>
</dbReference>
<evidence type="ECO:0000256" key="2">
    <source>
        <dbReference type="ARBA" id="ARBA00023180"/>
    </source>
</evidence>
<dbReference type="PIRSF" id="PIRSF002674">
    <property type="entry name" value="VSP"/>
    <property type="match status" value="1"/>
</dbReference>
<evidence type="ECO:0000313" key="4">
    <source>
        <dbReference type="EMBL" id="NBE56550.1"/>
    </source>
</evidence>
<dbReference type="InterPro" id="IPR023214">
    <property type="entry name" value="HAD_sf"/>
</dbReference>
<dbReference type="EMBL" id="JAAAHS010000518">
    <property type="protein sequence ID" value="NBE56550.1"/>
    <property type="molecule type" value="Genomic_DNA"/>
</dbReference>
<keyword evidence="2" id="KW-0325">Glycoprotein</keyword>
<feature type="chain" id="PRO_5037798947" evidence="3">
    <location>
        <begin position="30"/>
        <end position="274"/>
    </location>
</feature>
<dbReference type="AlphaFoldDB" id="A0A964V3F3"/>
<dbReference type="PANTHER" id="PTHR31284">
    <property type="entry name" value="ACID PHOSPHATASE-LIKE PROTEIN"/>
    <property type="match status" value="1"/>
</dbReference>
<proteinExistence type="predicted"/>
<reference evidence="4" key="1">
    <citation type="submission" date="2020-01" db="EMBL/GenBank/DDBJ databases">
        <title>Whole-genome analyses of novel actinobacteria.</title>
        <authorList>
            <person name="Sahin N."/>
        </authorList>
    </citation>
    <scope>NUCLEOTIDE SEQUENCE</scope>
    <source>
        <strain evidence="4">YC537</strain>
    </source>
</reference>
<dbReference type="Pfam" id="PF03767">
    <property type="entry name" value="Acid_phosphat_B"/>
    <property type="match status" value="1"/>
</dbReference>
<keyword evidence="1 3" id="KW-0732">Signal</keyword>
<accession>A0A964V3F3</accession>
<organism evidence="4 5">
    <name type="scientific">Streptomyces boluensis</name>
    <dbReference type="NCBI Taxonomy" id="1775135"/>
    <lineage>
        <taxon>Bacteria</taxon>
        <taxon>Bacillati</taxon>
        <taxon>Actinomycetota</taxon>
        <taxon>Actinomycetes</taxon>
        <taxon>Kitasatosporales</taxon>
        <taxon>Streptomycetaceae</taxon>
        <taxon>Streptomyces</taxon>
    </lineage>
</organism>